<dbReference type="KEGG" id="mik:FOE78_04290"/>
<keyword evidence="3" id="KW-1185">Reference proteome</keyword>
<name>A0A516Q5V6_9ACTN</name>
<dbReference type="Gene3D" id="3.30.1330.40">
    <property type="entry name" value="RutC-like"/>
    <property type="match status" value="1"/>
</dbReference>
<sequence>MLIDYEVVSAVRGLALGGALSAARAEDALTDFDDLAIERWTAKFGTPVARLHTPTQSQRRRRGIRRAGRIARLPVDHPGRAPETIQRPRRRHSDALRDRPSQAGFSLGDVMQLRIVTTDIAAVTANYDVITEILADADCRPASLMAEVAALSDPAMMVGIEALAAQ</sequence>
<dbReference type="AlphaFoldDB" id="A0A516Q5V6"/>
<dbReference type="InterPro" id="IPR006175">
    <property type="entry name" value="YjgF/YER057c/UK114"/>
</dbReference>
<evidence type="ECO:0000313" key="3">
    <source>
        <dbReference type="Proteomes" id="UP000319263"/>
    </source>
</evidence>
<accession>A0A516Q5V6</accession>
<dbReference type="Proteomes" id="UP000319263">
    <property type="component" value="Chromosome"/>
</dbReference>
<proteinExistence type="predicted"/>
<dbReference type="Pfam" id="PF01042">
    <property type="entry name" value="Ribonuc_L-PSP"/>
    <property type="match status" value="1"/>
</dbReference>
<gene>
    <name evidence="2" type="ORF">FOE78_04290</name>
</gene>
<dbReference type="OrthoDB" id="9799840at2"/>
<dbReference type="EMBL" id="CP041692">
    <property type="protein sequence ID" value="QDP98571.1"/>
    <property type="molecule type" value="Genomic_DNA"/>
</dbReference>
<evidence type="ECO:0000313" key="2">
    <source>
        <dbReference type="EMBL" id="QDP98571.1"/>
    </source>
</evidence>
<feature type="region of interest" description="Disordered" evidence="1">
    <location>
        <begin position="73"/>
        <end position="101"/>
    </location>
</feature>
<dbReference type="SUPFAM" id="SSF55298">
    <property type="entry name" value="YjgF-like"/>
    <property type="match status" value="1"/>
</dbReference>
<evidence type="ECO:0000256" key="1">
    <source>
        <dbReference type="SAM" id="MobiDB-lite"/>
    </source>
</evidence>
<dbReference type="InterPro" id="IPR035959">
    <property type="entry name" value="RutC-like_sf"/>
</dbReference>
<organism evidence="2 3">
    <name type="scientific">Microlunatus elymi</name>
    <dbReference type="NCBI Taxonomy" id="2596828"/>
    <lineage>
        <taxon>Bacteria</taxon>
        <taxon>Bacillati</taxon>
        <taxon>Actinomycetota</taxon>
        <taxon>Actinomycetes</taxon>
        <taxon>Propionibacteriales</taxon>
        <taxon>Propionibacteriaceae</taxon>
        <taxon>Microlunatus</taxon>
    </lineage>
</organism>
<protein>
    <submittedName>
        <fullName evidence="2">Uncharacterized protein</fullName>
    </submittedName>
</protein>
<reference evidence="2 3" key="1">
    <citation type="submission" date="2019-07" db="EMBL/GenBank/DDBJ databases">
        <title>Microlunatus dokdonensis sp. nov. isolated from the rhizospheric soil of the wild plant Elymus tsukushiensis.</title>
        <authorList>
            <person name="Ghim S.-Y."/>
            <person name="Hwang Y.-J."/>
            <person name="Son J.-S."/>
            <person name="Shin J.-H."/>
        </authorList>
    </citation>
    <scope>NUCLEOTIDE SEQUENCE [LARGE SCALE GENOMIC DNA]</scope>
    <source>
        <strain evidence="2 3">KUDC0627</strain>
    </source>
</reference>